<name>A0AAE0FVE5_9CHLO</name>
<evidence type="ECO:0000256" key="6">
    <source>
        <dbReference type="ARBA" id="ARBA00022917"/>
    </source>
</evidence>
<dbReference type="PANTHER" id="PTHR30075:SF2">
    <property type="entry name" value="GLYCINE--TRNA LIGASE, CHLOROPLASTIC_MITOCHONDRIAL 2"/>
    <property type="match status" value="1"/>
</dbReference>
<evidence type="ECO:0000256" key="8">
    <source>
        <dbReference type="ARBA" id="ARBA00047937"/>
    </source>
</evidence>
<dbReference type="EC" id="6.1.1.14" evidence="2"/>
<keyword evidence="11" id="KW-1185">Reference proteome</keyword>
<comment type="similarity">
    <text evidence="1">Belongs to the class-II aminoacyl-tRNA synthetase family.</text>
</comment>
<comment type="catalytic activity">
    <reaction evidence="8">
        <text>tRNA(Gly) + glycine + ATP = glycyl-tRNA(Gly) + AMP + diphosphate</text>
        <dbReference type="Rhea" id="RHEA:16013"/>
        <dbReference type="Rhea" id="RHEA-COMP:9664"/>
        <dbReference type="Rhea" id="RHEA-COMP:9683"/>
        <dbReference type="ChEBI" id="CHEBI:30616"/>
        <dbReference type="ChEBI" id="CHEBI:33019"/>
        <dbReference type="ChEBI" id="CHEBI:57305"/>
        <dbReference type="ChEBI" id="CHEBI:78442"/>
        <dbReference type="ChEBI" id="CHEBI:78522"/>
        <dbReference type="ChEBI" id="CHEBI:456215"/>
        <dbReference type="EC" id="6.1.1.14"/>
    </reaction>
</comment>
<keyword evidence="6" id="KW-0648">Protein biosynthesis</keyword>
<evidence type="ECO:0000256" key="2">
    <source>
        <dbReference type="ARBA" id="ARBA00012829"/>
    </source>
</evidence>
<evidence type="ECO:0000256" key="4">
    <source>
        <dbReference type="ARBA" id="ARBA00022741"/>
    </source>
</evidence>
<dbReference type="EMBL" id="LGRX02012999">
    <property type="protein sequence ID" value="KAK3266533.1"/>
    <property type="molecule type" value="Genomic_DNA"/>
</dbReference>
<proteinExistence type="inferred from homology"/>
<evidence type="ECO:0000256" key="5">
    <source>
        <dbReference type="ARBA" id="ARBA00022840"/>
    </source>
</evidence>
<dbReference type="GO" id="GO:0004820">
    <property type="term" value="F:glycine-tRNA ligase activity"/>
    <property type="evidence" value="ECO:0007669"/>
    <property type="project" value="UniProtKB-EC"/>
</dbReference>
<dbReference type="Proteomes" id="UP001190700">
    <property type="component" value="Unassembled WGS sequence"/>
</dbReference>
<protein>
    <recommendedName>
        <fullName evidence="2">glycine--tRNA ligase</fullName>
        <ecNumber evidence="2">6.1.1.14</ecNumber>
    </recommendedName>
</protein>
<dbReference type="GO" id="GO:0005737">
    <property type="term" value="C:cytoplasm"/>
    <property type="evidence" value="ECO:0007669"/>
    <property type="project" value="InterPro"/>
</dbReference>
<gene>
    <name evidence="10" type="ORF">CYMTET_24850</name>
</gene>
<dbReference type="InterPro" id="IPR006194">
    <property type="entry name" value="Gly-tRNA-synth_heterodimer"/>
</dbReference>
<evidence type="ECO:0000256" key="3">
    <source>
        <dbReference type="ARBA" id="ARBA00022598"/>
    </source>
</evidence>
<organism evidence="10 11">
    <name type="scientific">Cymbomonas tetramitiformis</name>
    <dbReference type="NCBI Taxonomy" id="36881"/>
    <lineage>
        <taxon>Eukaryota</taxon>
        <taxon>Viridiplantae</taxon>
        <taxon>Chlorophyta</taxon>
        <taxon>Pyramimonadophyceae</taxon>
        <taxon>Pyramimonadales</taxon>
        <taxon>Pyramimonadaceae</taxon>
        <taxon>Cymbomonas</taxon>
    </lineage>
</organism>
<keyword evidence="4" id="KW-0547">Nucleotide-binding</keyword>
<evidence type="ECO:0000313" key="10">
    <source>
        <dbReference type="EMBL" id="KAK3266533.1"/>
    </source>
</evidence>
<feature type="non-terminal residue" evidence="10">
    <location>
        <position position="1"/>
    </location>
</feature>
<dbReference type="Pfam" id="PF02092">
    <property type="entry name" value="tRNA_synt_2f"/>
    <property type="match status" value="1"/>
</dbReference>
<evidence type="ECO:0000256" key="9">
    <source>
        <dbReference type="SAM" id="MobiDB-lite"/>
    </source>
</evidence>
<keyword evidence="3" id="KW-0436">Ligase</keyword>
<accession>A0AAE0FVE5</accession>
<evidence type="ECO:0000256" key="7">
    <source>
        <dbReference type="ARBA" id="ARBA00023146"/>
    </source>
</evidence>
<evidence type="ECO:0000313" key="11">
    <source>
        <dbReference type="Proteomes" id="UP001190700"/>
    </source>
</evidence>
<comment type="caution">
    <text evidence="10">The sequence shown here is derived from an EMBL/GenBank/DDBJ whole genome shotgun (WGS) entry which is preliminary data.</text>
</comment>
<dbReference type="PANTHER" id="PTHR30075">
    <property type="entry name" value="GLYCYL-TRNA SYNTHETASE"/>
    <property type="match status" value="1"/>
</dbReference>
<feature type="region of interest" description="Disordered" evidence="9">
    <location>
        <begin position="87"/>
        <end position="110"/>
    </location>
</feature>
<dbReference type="AlphaFoldDB" id="A0AAE0FVE5"/>
<dbReference type="GO" id="GO:0005524">
    <property type="term" value="F:ATP binding"/>
    <property type="evidence" value="ECO:0007669"/>
    <property type="project" value="UniProtKB-KW"/>
</dbReference>
<dbReference type="GO" id="GO:0006426">
    <property type="term" value="P:glycyl-tRNA aminoacylation"/>
    <property type="evidence" value="ECO:0007669"/>
    <property type="project" value="InterPro"/>
</dbReference>
<dbReference type="InterPro" id="IPR015944">
    <property type="entry name" value="Gly-tRNA-synth_bsu"/>
</dbReference>
<evidence type="ECO:0000256" key="1">
    <source>
        <dbReference type="ARBA" id="ARBA00008226"/>
    </source>
</evidence>
<keyword evidence="7" id="KW-0030">Aminoacyl-tRNA synthetase</keyword>
<keyword evidence="5" id="KW-0067">ATP-binding</keyword>
<dbReference type="PRINTS" id="PR01045">
    <property type="entry name" value="TRNASYNTHGB"/>
</dbReference>
<sequence>ELGFPLGSTPEPEAPVAVSDVGVAPEGERTFVLEVGTEELPAQEVSSAARQLQALMSDLLTKQNLAHGDVTVGATPRRVTVTVQALQSRQPDRSNRMRGPPAKIAFDAEGKPSKAAEGFCRKNGVPLEKVERAADDKGQEYLWAVVEQKEELMLGGGLQVRKSKCSGGGLLAV</sequence>
<reference evidence="10 11" key="1">
    <citation type="journal article" date="2015" name="Genome Biol. Evol.">
        <title>Comparative Genomics of a Bacterivorous Green Alga Reveals Evolutionary Causalities and Consequences of Phago-Mixotrophic Mode of Nutrition.</title>
        <authorList>
            <person name="Burns J.A."/>
            <person name="Paasch A."/>
            <person name="Narechania A."/>
            <person name="Kim E."/>
        </authorList>
    </citation>
    <scope>NUCLEOTIDE SEQUENCE [LARGE SCALE GENOMIC DNA]</scope>
    <source>
        <strain evidence="10 11">PLY_AMNH</strain>
    </source>
</reference>